<feature type="coiled-coil region" evidence="1">
    <location>
        <begin position="22"/>
        <end position="147"/>
    </location>
</feature>
<evidence type="ECO:0000256" key="1">
    <source>
        <dbReference type="SAM" id="Coils"/>
    </source>
</evidence>
<reference evidence="2" key="1">
    <citation type="journal article" date="2015" name="Nature">
        <title>Complex archaea that bridge the gap between prokaryotes and eukaryotes.</title>
        <authorList>
            <person name="Spang A."/>
            <person name="Saw J.H."/>
            <person name="Jorgensen S.L."/>
            <person name="Zaremba-Niedzwiedzka K."/>
            <person name="Martijn J."/>
            <person name="Lind A.E."/>
            <person name="van Eijk R."/>
            <person name="Schleper C."/>
            <person name="Guy L."/>
            <person name="Ettema T.J."/>
        </authorList>
    </citation>
    <scope>NUCLEOTIDE SEQUENCE</scope>
</reference>
<protein>
    <submittedName>
        <fullName evidence="2">Uncharacterized protein</fullName>
    </submittedName>
</protein>
<sequence length="171" mass="18962">MKTVNVPQIGGLNELLVILSDSRKFKKHLSELKDALQELQEAAGGVEALREAGSLRNKVRGELAEASVTLASAREKAEAIHSHAVKRADVLQSVREALSEREQALAQERAVLKRTQETFKQGREVWQEKAGAERAELESKTEKLDQRSLKLVEKESVMRKKLKAANAALEA</sequence>
<evidence type="ECO:0000313" key="2">
    <source>
        <dbReference type="EMBL" id="KKL89911.1"/>
    </source>
</evidence>
<dbReference type="AlphaFoldDB" id="A0A0F9GH85"/>
<keyword evidence="1" id="KW-0175">Coiled coil</keyword>
<name>A0A0F9GH85_9ZZZZ</name>
<comment type="caution">
    <text evidence="2">The sequence shown here is derived from an EMBL/GenBank/DDBJ whole genome shotgun (WGS) entry which is preliminary data.</text>
</comment>
<accession>A0A0F9GH85</accession>
<proteinExistence type="predicted"/>
<gene>
    <name evidence="2" type="ORF">LCGC14_1909970</name>
</gene>
<dbReference type="EMBL" id="LAZR01020156">
    <property type="protein sequence ID" value="KKL89911.1"/>
    <property type="molecule type" value="Genomic_DNA"/>
</dbReference>
<organism evidence="2">
    <name type="scientific">marine sediment metagenome</name>
    <dbReference type="NCBI Taxonomy" id="412755"/>
    <lineage>
        <taxon>unclassified sequences</taxon>
        <taxon>metagenomes</taxon>
        <taxon>ecological metagenomes</taxon>
    </lineage>
</organism>